<sequence>MNDIENGCVQAGQLVRMAYKSGAYVGEIIEFNGARALVKTLAVLKHPEQGDLHHPYEPDVPMFHQRRALSHTEKVNVLTRELQPYAGAVPEYRESLLRALDEERSRLDGLKRWAEQGIRLLDELRGEY</sequence>
<comment type="caution">
    <text evidence="1">The sequence shown here is derived from an EMBL/GenBank/DDBJ whole genome shotgun (WGS) entry which is preliminary data.</text>
</comment>
<dbReference type="InterPro" id="IPR038080">
    <property type="entry name" value="KapB_sf"/>
</dbReference>
<dbReference type="SMART" id="SM01298">
    <property type="entry name" value="KapB"/>
    <property type="match status" value="1"/>
</dbReference>
<keyword evidence="1" id="KW-0808">Transferase</keyword>
<dbReference type="InterPro" id="IPR014916">
    <property type="entry name" value="KapB"/>
</dbReference>
<evidence type="ECO:0000313" key="2">
    <source>
        <dbReference type="Proteomes" id="UP000053750"/>
    </source>
</evidence>
<keyword evidence="1" id="KW-0418">Kinase</keyword>
<protein>
    <submittedName>
        <fullName evidence="1">Kinase</fullName>
    </submittedName>
</protein>
<gene>
    <name evidence="1" type="ORF">BG53_03975</name>
</gene>
<dbReference type="GO" id="GO:0016301">
    <property type="term" value="F:kinase activity"/>
    <property type="evidence" value="ECO:0007669"/>
    <property type="project" value="UniProtKB-KW"/>
</dbReference>
<dbReference type="Pfam" id="PF08810">
    <property type="entry name" value="KapB"/>
    <property type="match status" value="1"/>
</dbReference>
<reference evidence="1 2" key="1">
    <citation type="submission" date="2014-02" db="EMBL/GenBank/DDBJ databases">
        <title>Genome sequence of Paenibacillus darwinianus reveals adaptive mechanisms for survival in Antarctic soils.</title>
        <authorList>
            <person name="Dsouza M."/>
            <person name="Taylor M.W."/>
            <person name="Turner S.J."/>
            <person name="Aislabie J."/>
        </authorList>
    </citation>
    <scope>NUCLEOTIDE SEQUENCE [LARGE SCALE GENOMIC DNA]</scope>
    <source>
        <strain evidence="1 2">CE1</strain>
    </source>
</reference>
<dbReference type="RefSeq" id="WP_317628071.1">
    <property type="nucleotide sequence ID" value="NZ_KK082150.1"/>
</dbReference>
<proteinExistence type="predicted"/>
<dbReference type="Proteomes" id="UP000053750">
    <property type="component" value="Unassembled WGS sequence"/>
</dbReference>
<organism evidence="1 2">
    <name type="scientific">Paenibacillus darwinianus</name>
    <dbReference type="NCBI Taxonomy" id="1380763"/>
    <lineage>
        <taxon>Bacteria</taxon>
        <taxon>Bacillati</taxon>
        <taxon>Bacillota</taxon>
        <taxon>Bacilli</taxon>
        <taxon>Bacillales</taxon>
        <taxon>Paenibacillaceae</taxon>
        <taxon>Paenibacillus</taxon>
    </lineage>
</organism>
<dbReference type="AlphaFoldDB" id="A0A9W5S0B7"/>
<accession>A0A9W5S0B7</accession>
<name>A0A9W5S0B7_9BACL</name>
<dbReference type="Gene3D" id="2.30.30.430">
    <property type="entry name" value="Kinase associated protein B domain"/>
    <property type="match status" value="1"/>
</dbReference>
<dbReference type="SUPFAM" id="SSF141251">
    <property type="entry name" value="Kinase-associated protein B-like"/>
    <property type="match status" value="1"/>
</dbReference>
<evidence type="ECO:0000313" key="1">
    <source>
        <dbReference type="EMBL" id="EXX87559.1"/>
    </source>
</evidence>
<dbReference type="EMBL" id="JFHU01000153">
    <property type="protein sequence ID" value="EXX87559.1"/>
    <property type="molecule type" value="Genomic_DNA"/>
</dbReference>
<keyword evidence="2" id="KW-1185">Reference proteome</keyword>